<dbReference type="InterPro" id="IPR038186">
    <property type="entry name" value="CHAD_dom_sf"/>
</dbReference>
<reference evidence="2 3" key="1">
    <citation type="submission" date="2019-06" db="EMBL/GenBank/DDBJ databases">
        <title>Rhodococcus spaelei sp. nov., isolated from a cave.</title>
        <authorList>
            <person name="Lee S.D."/>
        </authorList>
    </citation>
    <scope>NUCLEOTIDE SEQUENCE [LARGE SCALE GENOMIC DNA]</scope>
    <source>
        <strain evidence="2 3">C9-5</strain>
    </source>
</reference>
<comment type="caution">
    <text evidence="2">The sequence shown here is derived from an EMBL/GenBank/DDBJ whole genome shotgun (WGS) entry which is preliminary data.</text>
</comment>
<keyword evidence="3" id="KW-1185">Reference proteome</keyword>
<organism evidence="2 3">
    <name type="scientific">Rhodococcus spelaei</name>
    <dbReference type="NCBI Taxonomy" id="2546320"/>
    <lineage>
        <taxon>Bacteria</taxon>
        <taxon>Bacillati</taxon>
        <taxon>Actinomycetota</taxon>
        <taxon>Actinomycetes</taxon>
        <taxon>Mycobacteriales</taxon>
        <taxon>Nocardiaceae</taxon>
        <taxon>Rhodococcus</taxon>
    </lineage>
</organism>
<gene>
    <name evidence="2" type="ORF">FK531_08555</name>
</gene>
<feature type="domain" description="CHAD" evidence="1">
    <location>
        <begin position="6"/>
        <end position="289"/>
    </location>
</feature>
<accession>A0A541BMH5</accession>
<evidence type="ECO:0000313" key="3">
    <source>
        <dbReference type="Proteomes" id="UP000316256"/>
    </source>
</evidence>
<dbReference type="Pfam" id="PF05235">
    <property type="entry name" value="CHAD"/>
    <property type="match status" value="1"/>
</dbReference>
<evidence type="ECO:0000259" key="1">
    <source>
        <dbReference type="PROSITE" id="PS51708"/>
    </source>
</evidence>
<dbReference type="PANTHER" id="PTHR39339:SF1">
    <property type="entry name" value="CHAD DOMAIN-CONTAINING PROTEIN"/>
    <property type="match status" value="1"/>
</dbReference>
<dbReference type="OrthoDB" id="9777271at2"/>
<dbReference type="InterPro" id="IPR007899">
    <property type="entry name" value="CHAD_dom"/>
</dbReference>
<dbReference type="AlphaFoldDB" id="A0A541BMH5"/>
<protein>
    <submittedName>
        <fullName evidence="2">CHAD domain-containing protein</fullName>
    </submittedName>
</protein>
<dbReference type="PANTHER" id="PTHR39339">
    <property type="entry name" value="SLR1444 PROTEIN"/>
    <property type="match status" value="1"/>
</dbReference>
<dbReference type="Gene3D" id="1.40.20.10">
    <property type="entry name" value="CHAD domain"/>
    <property type="match status" value="1"/>
</dbReference>
<evidence type="ECO:0000313" key="2">
    <source>
        <dbReference type="EMBL" id="TQF73526.1"/>
    </source>
</evidence>
<dbReference type="Proteomes" id="UP000316256">
    <property type="component" value="Unassembled WGS sequence"/>
</dbReference>
<sequence length="294" mass="32644">MGNARKRADADAVLDSVRRHSERLTTLADPVRRDEPDAVHQMRVATRRLRSVLGTYDSVFARPLANPVRAELRWLGTVLGDARDEEVLAERFDALLAAQRAELVRGPVRHRLVAAHRTGYRTAHEEVVAALDESRYRDLLAALGELCTGRRPSGNGSVAKSLRRAYRRLDRAGRDAGLRRGSRESGRQPEPELVHAVRKRAKALRYAAEAVADSRPKVVRVAAAAEDLQTVLGEHQDAVVAQRHLLAAADRARAAGEDTFTYGLLTADEAERGRSARTAARDRLRSVRKRRDLL</sequence>
<dbReference type="PROSITE" id="PS51708">
    <property type="entry name" value="CHAD"/>
    <property type="match status" value="1"/>
</dbReference>
<proteinExistence type="predicted"/>
<dbReference type="RefSeq" id="WP_142097659.1">
    <property type="nucleotide sequence ID" value="NZ_VIGH01000003.1"/>
</dbReference>
<dbReference type="SMART" id="SM00880">
    <property type="entry name" value="CHAD"/>
    <property type="match status" value="1"/>
</dbReference>
<dbReference type="EMBL" id="VIGH01000003">
    <property type="protein sequence ID" value="TQF73526.1"/>
    <property type="molecule type" value="Genomic_DNA"/>
</dbReference>
<name>A0A541BMH5_9NOCA</name>